<reference evidence="7" key="3">
    <citation type="submission" date="2018-05" db="EMBL/GenBank/DDBJ databases">
        <title>OgluRS3 (Oryza glumaepatula Reference Sequence Version 3).</title>
        <authorList>
            <person name="Zhang J."/>
            <person name="Kudrna D."/>
            <person name="Lee S."/>
            <person name="Talag J."/>
            <person name="Welchert J."/>
            <person name="Wing R.A."/>
        </authorList>
    </citation>
    <scope>NUCLEOTIDE SEQUENCE [LARGE SCALE GENOMIC DNA]</scope>
</reference>
<dbReference type="Gene3D" id="3.30.519.10">
    <property type="entry name" value="Guanine Nucleotide Dissociation Inhibitor, domain 2"/>
    <property type="match status" value="1"/>
</dbReference>
<evidence type="ECO:0000256" key="1">
    <source>
        <dbReference type="ARBA" id="ARBA00004496"/>
    </source>
</evidence>
<dbReference type="Gene3D" id="1.10.405.10">
    <property type="entry name" value="Guanine Nucleotide Dissociation Inhibitor, domain 1"/>
    <property type="match status" value="1"/>
</dbReference>
<dbReference type="GO" id="GO:0006886">
    <property type="term" value="P:intracellular protein transport"/>
    <property type="evidence" value="ECO:0007669"/>
    <property type="project" value="InterPro"/>
</dbReference>
<proteinExistence type="inferred from homology"/>
<evidence type="ECO:0000256" key="2">
    <source>
        <dbReference type="ARBA" id="ARBA00005593"/>
    </source>
</evidence>
<dbReference type="PIRSF" id="PIRSF016550">
    <property type="entry name" value="Rab_ger_ger_transf_A_euk"/>
    <property type="match status" value="1"/>
</dbReference>
<dbReference type="InterPro" id="IPR018203">
    <property type="entry name" value="GDP_dissociation_inhibitor"/>
</dbReference>
<dbReference type="GO" id="GO:0005634">
    <property type="term" value="C:nucleus"/>
    <property type="evidence" value="ECO:0007669"/>
    <property type="project" value="TreeGrafter"/>
</dbReference>
<comment type="similarity">
    <text evidence="2 5">Belongs to the Rab GDI family.</text>
</comment>
<dbReference type="STRING" id="40148.A0A0D9Y6K4"/>
<sequence>MADAPATGGGFPAQDYPTIDPTSFDVVLCGTGLPESVLAAACAAAGKTVLHVDPNPFYGSLFSSLPLPSLPSFLSPSPSDDPDLRRRSPYSEVETSGAVPEPSRRFTADLVGPRLLYCADEAVDLLLRSGGSHHVEFKSVEGGTLLYWGGDLYPVPDSRQAIFKDTTLQLREKNLLFRFFKLVQAHIAASAAVAAAGEGEASGRLSDEDLDLPFVEFLKRQNLSPKMRAVVLYAIAMADYDQDGVEPCERLLTTREGVKTIALYSSSIGRFANAEGAFIYPMYGHGELPQAFCRCAAVKGALYVLRMPATALLVDEEKKRYVGIRLASGQDILCQQLILDPSYEIPSLDMPCDAPVSNLPRKVARGICIISSSVRQDSSNVLVVFPPKSLEEEQITAVRVLQLSSNLAVCPPGMFMAYLSTPCTDAFTGKKCINKAIDVLFSTKVSNDLEDHLEKNSEENKESVKPTLLWSCVYVQEIIQGTSGTALSCPIPDENMDYRSILESTKKPWCRTINLSCSLISVLMKSSCLEIQLPNMLLIMTPILQSKSKLAKGFVFYMTGLSLKISVPYYSVPQSHGKKYCSKGEPFTLVRFARFLFD</sequence>
<dbReference type="GO" id="GO:0016192">
    <property type="term" value="P:vesicle-mediated transport"/>
    <property type="evidence" value="ECO:0007669"/>
    <property type="project" value="TreeGrafter"/>
</dbReference>
<accession>A0A0D9Y6K4</accession>
<evidence type="ECO:0000256" key="4">
    <source>
        <dbReference type="ARBA" id="ARBA00022490"/>
    </source>
</evidence>
<comment type="subcellular location">
    <subcellularLocation>
        <location evidence="1 5">Cytoplasm</location>
    </subcellularLocation>
</comment>
<dbReference type="Pfam" id="PF00996">
    <property type="entry name" value="GDI"/>
    <property type="match status" value="1"/>
</dbReference>
<keyword evidence="4 5" id="KW-0963">Cytoplasm</keyword>
<feature type="region of interest" description="Disordered" evidence="6">
    <location>
        <begin position="73"/>
        <end position="102"/>
    </location>
</feature>
<dbReference type="PANTHER" id="PTHR11787">
    <property type="entry name" value="RAB GDP-DISSOCIATION INHIBITOR"/>
    <property type="match status" value="1"/>
</dbReference>
<comment type="function">
    <text evidence="5">Substrate-binding subunit of the Rab geranylgeranyltransferase (GGTase) complex. Binds unprenylated Rab proteins.</text>
</comment>
<keyword evidence="8" id="KW-1185">Reference proteome</keyword>
<evidence type="ECO:0000256" key="3">
    <source>
        <dbReference type="ARBA" id="ARBA00022468"/>
    </source>
</evidence>
<dbReference type="PRINTS" id="PR00891">
    <property type="entry name" value="RABGDIREP"/>
</dbReference>
<dbReference type="FunFam" id="1.10.405.10:FF:000008">
    <property type="entry name" value="Rab proteins geranylgeranyltransferase component"/>
    <property type="match status" value="1"/>
</dbReference>
<dbReference type="GO" id="GO:0005096">
    <property type="term" value="F:GTPase activator activity"/>
    <property type="evidence" value="ECO:0007669"/>
    <property type="project" value="UniProtKB-UniRule"/>
</dbReference>
<keyword evidence="3 5" id="KW-0343">GTPase activation</keyword>
<dbReference type="GO" id="GO:0005968">
    <property type="term" value="C:Rab-protein geranylgeranyltransferase complex"/>
    <property type="evidence" value="ECO:0007669"/>
    <property type="project" value="UniProtKB-UniRule"/>
</dbReference>
<protein>
    <recommendedName>
        <fullName evidence="5">Rab escort protein 1</fullName>
    </recommendedName>
</protein>
<dbReference type="GO" id="GO:0007264">
    <property type="term" value="P:small GTPase-mediated signal transduction"/>
    <property type="evidence" value="ECO:0007669"/>
    <property type="project" value="UniProtKB-UniRule"/>
</dbReference>
<dbReference type="FunFam" id="3.50.50.60:FF:000643">
    <property type="entry name" value="Rab escort protein 1"/>
    <property type="match status" value="1"/>
</dbReference>
<dbReference type="GO" id="GO:0005829">
    <property type="term" value="C:cytosol"/>
    <property type="evidence" value="ECO:0007669"/>
    <property type="project" value="TreeGrafter"/>
</dbReference>
<dbReference type="EnsemblPlants" id="OGLUM01G12210.1">
    <property type="protein sequence ID" value="OGLUM01G12210.1"/>
    <property type="gene ID" value="OGLUM01G12210"/>
</dbReference>
<dbReference type="SUPFAM" id="SSF54373">
    <property type="entry name" value="FAD-linked reductases, C-terminal domain"/>
    <property type="match status" value="1"/>
</dbReference>
<evidence type="ECO:0000313" key="8">
    <source>
        <dbReference type="Proteomes" id="UP000026961"/>
    </source>
</evidence>
<evidence type="ECO:0000256" key="6">
    <source>
        <dbReference type="SAM" id="MobiDB-lite"/>
    </source>
</evidence>
<dbReference type="eggNOG" id="KOG4405">
    <property type="taxonomic scope" value="Eukaryota"/>
</dbReference>
<dbReference type="Gene3D" id="3.50.50.60">
    <property type="entry name" value="FAD/NAD(P)-binding domain"/>
    <property type="match status" value="1"/>
</dbReference>
<evidence type="ECO:0000313" key="7">
    <source>
        <dbReference type="EnsemblPlants" id="OGLUM01G12210.1"/>
    </source>
</evidence>
<name>A0A0D9Y6K4_9ORYZ</name>
<dbReference type="AlphaFoldDB" id="A0A0D9Y6K4"/>
<reference evidence="7" key="1">
    <citation type="submission" date="2013-08" db="EMBL/GenBank/DDBJ databases">
        <title>Oryza genome evolution.</title>
        <authorList>
            <person name="Wing R.A."/>
            <person name="Panaud O."/>
            <person name="Oliveira A.C."/>
        </authorList>
    </citation>
    <scope>NUCLEOTIDE SEQUENCE</scope>
</reference>
<dbReference type="InterPro" id="IPR001738">
    <property type="entry name" value="Rab_escort"/>
</dbReference>
<organism evidence="7">
    <name type="scientific">Oryza glumipatula</name>
    <dbReference type="NCBI Taxonomy" id="40148"/>
    <lineage>
        <taxon>Eukaryota</taxon>
        <taxon>Viridiplantae</taxon>
        <taxon>Streptophyta</taxon>
        <taxon>Embryophyta</taxon>
        <taxon>Tracheophyta</taxon>
        <taxon>Spermatophyta</taxon>
        <taxon>Magnoliopsida</taxon>
        <taxon>Liliopsida</taxon>
        <taxon>Poales</taxon>
        <taxon>Poaceae</taxon>
        <taxon>BOP clade</taxon>
        <taxon>Oryzoideae</taxon>
        <taxon>Oryzeae</taxon>
        <taxon>Oryzinae</taxon>
        <taxon>Oryza</taxon>
    </lineage>
</organism>
<dbReference type="HOGENOM" id="CLU_021695_4_3_1"/>
<dbReference type="PANTHER" id="PTHR11787:SF4">
    <property type="entry name" value="CHM, RAB ESCORT PROTEIN 1"/>
    <property type="match status" value="1"/>
</dbReference>
<dbReference type="SUPFAM" id="SSF51905">
    <property type="entry name" value="FAD/NAD(P)-binding domain"/>
    <property type="match status" value="1"/>
</dbReference>
<dbReference type="Gramene" id="OGLUM01G12210.1">
    <property type="protein sequence ID" value="OGLUM01G12210.1"/>
    <property type="gene ID" value="OGLUM01G12210"/>
</dbReference>
<evidence type="ECO:0000256" key="5">
    <source>
        <dbReference type="PIRNR" id="PIRNR016550"/>
    </source>
</evidence>
<dbReference type="InterPro" id="IPR036188">
    <property type="entry name" value="FAD/NAD-bd_sf"/>
</dbReference>
<dbReference type="GO" id="GO:0005092">
    <property type="term" value="F:GDP-dissociation inhibitor activity"/>
    <property type="evidence" value="ECO:0007669"/>
    <property type="project" value="InterPro"/>
</dbReference>
<dbReference type="Proteomes" id="UP000026961">
    <property type="component" value="Chromosome 1"/>
</dbReference>
<reference evidence="7" key="2">
    <citation type="submission" date="2015-04" db="UniProtKB">
        <authorList>
            <consortium name="EnsemblPlants"/>
        </authorList>
    </citation>
    <scope>IDENTIFICATION</scope>
</reference>